<dbReference type="CDD" id="cd00010">
    <property type="entry name" value="AAI_LTSS"/>
    <property type="match status" value="1"/>
</dbReference>
<name>I3T638_MEDTR</name>
<dbReference type="InterPro" id="IPR016140">
    <property type="entry name" value="Bifunc_inhib/LTP/seed_store"/>
</dbReference>
<proteinExistence type="evidence at transcript level"/>
<accession>I3T638</accession>
<dbReference type="AlphaFoldDB" id="I3T638"/>
<evidence type="ECO:0000313" key="3">
    <source>
        <dbReference type="EMBL" id="AFK47980.1"/>
    </source>
</evidence>
<dbReference type="SUPFAM" id="SSF47699">
    <property type="entry name" value="Bifunctional inhibitor/lipid-transfer protein/seed storage 2S albumin"/>
    <property type="match status" value="1"/>
</dbReference>
<dbReference type="EMBL" id="BT148186">
    <property type="protein sequence ID" value="AFK47980.1"/>
    <property type="molecule type" value="mRNA"/>
</dbReference>
<feature type="domain" description="Bifunctional inhibitor/plant lipid transfer protein/seed storage helical" evidence="2">
    <location>
        <begin position="31"/>
        <end position="110"/>
    </location>
</feature>
<dbReference type="Pfam" id="PF14368">
    <property type="entry name" value="LTP_2"/>
    <property type="match status" value="1"/>
</dbReference>
<sequence length="156" mass="16969">MDNCRMYIMRMMVVLLIILVININVISIVDAQMPPPCAGDKMLPCTDYLNSTHPPDICCNPIKEIFEATHDYTCFCQISTPGLLESFGVKLALAVKVVNSCGVKFDPTSCKASAPGLSPSLMQPPATRGSDGGGAGMITFTGHYFILFIWACMLFH</sequence>
<organism evidence="3">
    <name type="scientific">Medicago truncatula</name>
    <name type="common">Barrel medic</name>
    <name type="synonym">Medicago tribuloides</name>
    <dbReference type="NCBI Taxonomy" id="3880"/>
    <lineage>
        <taxon>Eukaryota</taxon>
        <taxon>Viridiplantae</taxon>
        <taxon>Streptophyta</taxon>
        <taxon>Embryophyta</taxon>
        <taxon>Tracheophyta</taxon>
        <taxon>Spermatophyta</taxon>
        <taxon>Magnoliopsida</taxon>
        <taxon>eudicotyledons</taxon>
        <taxon>Gunneridae</taxon>
        <taxon>Pentapetalae</taxon>
        <taxon>rosids</taxon>
        <taxon>fabids</taxon>
        <taxon>Fabales</taxon>
        <taxon>Fabaceae</taxon>
        <taxon>Papilionoideae</taxon>
        <taxon>50 kb inversion clade</taxon>
        <taxon>NPAAA clade</taxon>
        <taxon>Hologalegina</taxon>
        <taxon>IRL clade</taxon>
        <taxon>Trifolieae</taxon>
        <taxon>Medicago</taxon>
    </lineage>
</organism>
<evidence type="ECO:0000256" key="1">
    <source>
        <dbReference type="SAM" id="SignalP"/>
    </source>
</evidence>
<keyword evidence="1" id="KW-0732">Signal</keyword>
<dbReference type="InterPro" id="IPR036312">
    <property type="entry name" value="Bifun_inhib/LTP/seed_sf"/>
</dbReference>
<feature type="chain" id="PRO_5003679017" description="Bifunctional inhibitor/plant lipid transfer protein/seed storage helical domain-containing protein" evidence="1">
    <location>
        <begin position="32"/>
        <end position="156"/>
    </location>
</feature>
<protein>
    <recommendedName>
        <fullName evidence="2">Bifunctional inhibitor/plant lipid transfer protein/seed storage helical domain-containing protein</fullName>
    </recommendedName>
</protein>
<reference evidence="3" key="1">
    <citation type="submission" date="2012-05" db="EMBL/GenBank/DDBJ databases">
        <authorList>
            <person name="Krishnakumar V."/>
            <person name="Cheung F."/>
            <person name="Xiao Y."/>
            <person name="Chan A."/>
            <person name="Moskal W.A."/>
            <person name="Town C.D."/>
        </authorList>
    </citation>
    <scope>NUCLEOTIDE SEQUENCE</scope>
</reference>
<feature type="signal peptide" evidence="1">
    <location>
        <begin position="1"/>
        <end position="31"/>
    </location>
</feature>
<evidence type="ECO:0000259" key="2">
    <source>
        <dbReference type="Pfam" id="PF14368"/>
    </source>
</evidence>
<dbReference type="Gene3D" id="1.10.110.10">
    <property type="entry name" value="Plant lipid-transfer and hydrophobic proteins"/>
    <property type="match status" value="1"/>
</dbReference>
<dbReference type="ExpressionAtlas" id="I3T638">
    <property type="expression patterns" value="differential"/>
</dbReference>